<evidence type="ECO:0000259" key="1">
    <source>
        <dbReference type="Pfam" id="PF14594"/>
    </source>
</evidence>
<dbReference type="Proteomes" id="UP000596938">
    <property type="component" value="Unassembled WGS sequence"/>
</dbReference>
<name>A0ABQ1Y3M5_9MICC</name>
<evidence type="ECO:0000313" key="2">
    <source>
        <dbReference type="EMBL" id="GGH10473.1"/>
    </source>
</evidence>
<organism evidence="2 3">
    <name type="scientific">Pseudarthrobacter polychromogenes</name>
    <dbReference type="NCBI Taxonomy" id="1676"/>
    <lineage>
        <taxon>Bacteria</taxon>
        <taxon>Bacillati</taxon>
        <taxon>Actinomycetota</taxon>
        <taxon>Actinomycetes</taxon>
        <taxon>Micrococcales</taxon>
        <taxon>Micrococcaceae</taxon>
        <taxon>Pseudarthrobacter</taxon>
    </lineage>
</organism>
<keyword evidence="3" id="KW-1185">Reference proteome</keyword>
<reference evidence="3" key="1">
    <citation type="journal article" date="2019" name="Int. J. Syst. Evol. Microbiol.">
        <title>The Global Catalogue of Microorganisms (GCM) 10K type strain sequencing project: providing services to taxonomists for standard genome sequencing and annotation.</title>
        <authorList>
            <consortium name="The Broad Institute Genomics Platform"/>
            <consortium name="The Broad Institute Genome Sequencing Center for Infectious Disease"/>
            <person name="Wu L."/>
            <person name="Ma J."/>
        </authorList>
    </citation>
    <scope>NUCLEOTIDE SEQUENCE [LARGE SCALE GENOMIC DNA]</scope>
    <source>
        <strain evidence="3">CGMCC 1.1927</strain>
    </source>
</reference>
<dbReference type="EMBL" id="BMKU01000019">
    <property type="protein sequence ID" value="GGH10473.1"/>
    <property type="molecule type" value="Genomic_DNA"/>
</dbReference>
<accession>A0ABQ1Y3M5</accession>
<dbReference type="Pfam" id="PF14594">
    <property type="entry name" value="Sipho_Gp37"/>
    <property type="match status" value="1"/>
</dbReference>
<comment type="caution">
    <text evidence="2">The sequence shown here is derived from an EMBL/GenBank/DDBJ whole genome shotgun (WGS) entry which is preliminary data.</text>
</comment>
<evidence type="ECO:0000313" key="3">
    <source>
        <dbReference type="Proteomes" id="UP000596938"/>
    </source>
</evidence>
<dbReference type="InterPro" id="IPR029432">
    <property type="entry name" value="Gp28/Gp37-like_dom"/>
</dbReference>
<proteinExistence type="predicted"/>
<sequence length="370" mass="40701">MDPEIPYEILVYDRAFDFVGWVGRPLDVKPVIRHNVKSTATFRIDADHKRAADLKAPGARVMIYKHGRFEMSGPVRRVGGPFTLGPDLTFTVESDFRVVNNWLGWPVPGAPINGGQTVEYRTITGPAETVVKTVMAENAARLGYPLTVAVDQGRGAVGTYSFRFHPIYDRLFPAVDQAGIGVTVRMEGKALLLDCYEPRDYEHRLSPEDGTVVGGTFSLTAPSTTRVVVGGQGEGVLREFRAFSDPARETDWNDIIETLQDARDTAEGDIYQARADEALAAGAAMAGLSLELSETKHFRYGGEGLRVGDRVTAEIDGQLFTDVLREVHLSWDKTGDVATPVLGERSDDTDTRLAKKLRALERGDTDRMAR</sequence>
<feature type="domain" description="Gp28/Gp37-like" evidence="1">
    <location>
        <begin position="9"/>
        <end position="343"/>
    </location>
</feature>
<dbReference type="RefSeq" id="WP_188813824.1">
    <property type="nucleotide sequence ID" value="NZ_BAAAWV010000001.1"/>
</dbReference>
<protein>
    <recommendedName>
        <fullName evidence="1">Gp28/Gp37-like domain-containing protein</fullName>
    </recommendedName>
</protein>
<gene>
    <name evidence="2" type="ORF">GCM10011577_39310</name>
</gene>